<feature type="transmembrane region" description="Helical" evidence="1">
    <location>
        <begin position="31"/>
        <end position="56"/>
    </location>
</feature>
<keyword evidence="1" id="KW-1133">Transmembrane helix</keyword>
<protein>
    <submittedName>
        <fullName evidence="3">Acyltransferase 3 domain-containing protein</fullName>
    </submittedName>
</protein>
<reference evidence="3" key="1">
    <citation type="submission" date="2022-11" db="UniProtKB">
        <authorList>
            <consortium name="WormBaseParasite"/>
        </authorList>
    </citation>
    <scope>IDENTIFICATION</scope>
</reference>
<evidence type="ECO:0000256" key="1">
    <source>
        <dbReference type="SAM" id="Phobius"/>
    </source>
</evidence>
<accession>A0A914UY51</accession>
<feature type="transmembrane region" description="Helical" evidence="1">
    <location>
        <begin position="102"/>
        <end position="127"/>
    </location>
</feature>
<dbReference type="AlphaFoldDB" id="A0A914UY51"/>
<proteinExistence type="predicted"/>
<feature type="transmembrane region" description="Helical" evidence="1">
    <location>
        <begin position="68"/>
        <end position="90"/>
    </location>
</feature>
<dbReference type="InterPro" id="IPR052728">
    <property type="entry name" value="O2_lipid_transport_reg"/>
</dbReference>
<dbReference type="WBParaSite" id="PSAMB.scaffold13591size2203.g35565.t1">
    <property type="protein sequence ID" value="PSAMB.scaffold13591size2203.g35565.t1"/>
    <property type="gene ID" value="PSAMB.scaffold13591size2203.g35565"/>
</dbReference>
<dbReference type="Proteomes" id="UP000887566">
    <property type="component" value="Unplaced"/>
</dbReference>
<name>A0A914UY51_9BILA</name>
<evidence type="ECO:0000313" key="2">
    <source>
        <dbReference type="Proteomes" id="UP000887566"/>
    </source>
</evidence>
<keyword evidence="2" id="KW-1185">Reference proteome</keyword>
<keyword evidence="1" id="KW-0812">Transmembrane</keyword>
<dbReference type="PANTHER" id="PTHR11161">
    <property type="entry name" value="O-ACYLTRANSFERASE"/>
    <property type="match status" value="1"/>
</dbReference>
<dbReference type="PANTHER" id="PTHR11161:SF12">
    <property type="entry name" value="ACYLTRANSFERASE 3 DOMAIN-CONTAINING PROTEIN-RELATED"/>
    <property type="match status" value="1"/>
</dbReference>
<evidence type="ECO:0000313" key="3">
    <source>
        <dbReference type="WBParaSite" id="PSAMB.scaffold13591size2203.g35565.t1"/>
    </source>
</evidence>
<keyword evidence="1" id="KW-0472">Membrane</keyword>
<sequence>MVVGATVAALSMVFGILPEYWNPDQGDTLYNTVYTAIFRTVFSAAIACLISVCVFGETKEGSFMTAPIWSILAKLTYWAYLVHMIVVYGFNHVEFLQQSEGAYGVLAALPLVAIISYAIAFVFFMFVESPFGRLTSKLSEQLSVPSVYRQFK</sequence>
<organism evidence="2 3">
    <name type="scientific">Plectus sambesii</name>
    <dbReference type="NCBI Taxonomy" id="2011161"/>
    <lineage>
        <taxon>Eukaryota</taxon>
        <taxon>Metazoa</taxon>
        <taxon>Ecdysozoa</taxon>
        <taxon>Nematoda</taxon>
        <taxon>Chromadorea</taxon>
        <taxon>Plectida</taxon>
        <taxon>Plectina</taxon>
        <taxon>Plectoidea</taxon>
        <taxon>Plectidae</taxon>
        <taxon>Plectus</taxon>
    </lineage>
</organism>